<keyword evidence="3" id="KW-1185">Reference proteome</keyword>
<accession>A0A856HZU6</accession>
<keyword evidence="1" id="KW-0812">Transmembrane</keyword>
<feature type="transmembrane region" description="Helical" evidence="1">
    <location>
        <begin position="219"/>
        <end position="238"/>
    </location>
</feature>
<sequence>MSDNVRRDNRRALPKYLLTILLFGLLGGVLGFFTGVAGAAGVAETVRQALDRVLAVCAPWGIVGSAVVLLGAGWYLYAAAKRRFAAWDGEDEDAMDAAEQQLSWALLLTGLVIILDFFFFAASIIYDRFLPDLILFLASVAVLVVLQQKIVDLERRINPEKRGSVYDMKFQKTWMDSCDEAERAQIGQACYRAYMVGTKVCIFLWVALLILNFVFDFGLLPIAAVLAVWGAMQTVYALECIRLSKRTGDA</sequence>
<proteinExistence type="predicted"/>
<gene>
    <name evidence="2" type="ORF">EIO64_09205</name>
</gene>
<evidence type="ECO:0000313" key="3">
    <source>
        <dbReference type="Proteomes" id="UP000298642"/>
    </source>
</evidence>
<dbReference type="AlphaFoldDB" id="A0A856HZU6"/>
<dbReference type="InterPro" id="IPR021509">
    <property type="entry name" value="DUF3169"/>
</dbReference>
<feature type="transmembrane region" description="Helical" evidence="1">
    <location>
        <begin position="104"/>
        <end position="123"/>
    </location>
</feature>
<keyword evidence="1" id="KW-0472">Membrane</keyword>
<dbReference type="Pfam" id="PF11368">
    <property type="entry name" value="DUF3169"/>
    <property type="match status" value="1"/>
</dbReference>
<feature type="transmembrane region" description="Helical" evidence="1">
    <location>
        <begin position="53"/>
        <end position="77"/>
    </location>
</feature>
<name>A0A856HZU6_9FIRM</name>
<reference evidence="3" key="1">
    <citation type="submission" date="2018-12" db="EMBL/GenBank/DDBJ databases">
        <title>Dusodibacter welbiota gen. nov., sp. nov., isolated from human faeces and emended description of the Oscillibacter genus.</title>
        <authorList>
            <person name="Le Roy T."/>
            <person name="Van der Smissen P."/>
            <person name="Delzenne N."/>
            <person name="Muccioli G."/>
            <person name="Collet J.F."/>
            <person name="Cani P.D."/>
        </authorList>
    </citation>
    <scope>NUCLEOTIDE SEQUENCE [LARGE SCALE GENOMIC DNA]</scope>
    <source>
        <strain evidence="3">J115</strain>
    </source>
</reference>
<dbReference type="Proteomes" id="UP000298642">
    <property type="component" value="Chromosome"/>
</dbReference>
<protein>
    <submittedName>
        <fullName evidence="2">DUF3169 family protein</fullName>
    </submittedName>
</protein>
<feature type="transmembrane region" description="Helical" evidence="1">
    <location>
        <begin position="193"/>
        <end position="213"/>
    </location>
</feature>
<organism evidence="2 3">
    <name type="scientific">Dysosmobacter welbionis</name>
    <dbReference type="NCBI Taxonomy" id="2093857"/>
    <lineage>
        <taxon>Bacteria</taxon>
        <taxon>Bacillati</taxon>
        <taxon>Bacillota</taxon>
        <taxon>Clostridia</taxon>
        <taxon>Eubacteriales</taxon>
        <taxon>Oscillospiraceae</taxon>
        <taxon>Dysosmobacter</taxon>
    </lineage>
</organism>
<feature type="transmembrane region" description="Helical" evidence="1">
    <location>
        <begin position="16"/>
        <end position="41"/>
    </location>
</feature>
<dbReference type="GeneID" id="89520826"/>
<evidence type="ECO:0000256" key="1">
    <source>
        <dbReference type="SAM" id="Phobius"/>
    </source>
</evidence>
<dbReference type="EMBL" id="CP034413">
    <property type="protein sequence ID" value="QCI59365.2"/>
    <property type="molecule type" value="Genomic_DNA"/>
</dbReference>
<dbReference type="RefSeq" id="WP_021750557.1">
    <property type="nucleotide sequence ID" value="NZ_CP034413.3"/>
</dbReference>
<keyword evidence="1" id="KW-1133">Transmembrane helix</keyword>
<feature type="transmembrane region" description="Helical" evidence="1">
    <location>
        <begin position="129"/>
        <end position="146"/>
    </location>
</feature>
<evidence type="ECO:0000313" key="2">
    <source>
        <dbReference type="EMBL" id="QCI59365.2"/>
    </source>
</evidence>
<dbReference type="KEGG" id="obj:EIO64_09205"/>